<dbReference type="InterPro" id="IPR002637">
    <property type="entry name" value="RdgB/HAM1"/>
</dbReference>
<feature type="binding site" evidence="7">
    <location>
        <begin position="9"/>
        <end position="14"/>
    </location>
    <ligand>
        <name>substrate</name>
    </ligand>
</feature>
<evidence type="ECO:0000256" key="5">
    <source>
        <dbReference type="ARBA" id="ARBA00022842"/>
    </source>
</evidence>
<evidence type="ECO:0000256" key="1">
    <source>
        <dbReference type="ARBA" id="ARBA00008023"/>
    </source>
</evidence>
<keyword evidence="4 7" id="KW-0378">Hydrolase</keyword>
<gene>
    <name evidence="8" type="ORF">V6R90_15130</name>
</gene>
<evidence type="ECO:0000256" key="2">
    <source>
        <dbReference type="ARBA" id="ARBA00022723"/>
    </source>
</evidence>
<dbReference type="Pfam" id="PF01725">
    <property type="entry name" value="Ham1p_like"/>
    <property type="match status" value="1"/>
</dbReference>
<comment type="catalytic activity">
    <reaction evidence="7">
        <text>dITP + H2O = dIMP + diphosphate + H(+)</text>
        <dbReference type="Rhea" id="RHEA:28342"/>
        <dbReference type="ChEBI" id="CHEBI:15377"/>
        <dbReference type="ChEBI" id="CHEBI:15378"/>
        <dbReference type="ChEBI" id="CHEBI:33019"/>
        <dbReference type="ChEBI" id="CHEBI:61194"/>
        <dbReference type="ChEBI" id="CHEBI:61382"/>
        <dbReference type="EC" id="3.6.1.66"/>
    </reaction>
</comment>
<evidence type="ECO:0000313" key="9">
    <source>
        <dbReference type="Proteomes" id="UP001482520"/>
    </source>
</evidence>
<proteinExistence type="inferred from homology"/>
<reference evidence="8 9" key="1">
    <citation type="submission" date="2024-02" db="EMBL/GenBank/DDBJ databases">
        <title>Full genome sequence of Nocardioides kribbensis.</title>
        <authorList>
            <person name="Poletto B.L."/>
            <person name="Silva G."/>
            <person name="Galante D."/>
            <person name="Campos K.R."/>
            <person name="Santos M.B.N."/>
            <person name="Sacchi C.T."/>
        </authorList>
    </citation>
    <scope>NUCLEOTIDE SEQUENCE [LARGE SCALE GENOMIC DNA]</scope>
    <source>
        <strain evidence="8 9">O4R</strain>
    </source>
</reference>
<organism evidence="8 9">
    <name type="scientific">Nocardioides kribbensis</name>
    <dbReference type="NCBI Taxonomy" id="305517"/>
    <lineage>
        <taxon>Bacteria</taxon>
        <taxon>Bacillati</taxon>
        <taxon>Actinomycetota</taxon>
        <taxon>Actinomycetes</taxon>
        <taxon>Propionibacteriales</taxon>
        <taxon>Nocardioidaceae</taxon>
        <taxon>Nocardioides</taxon>
    </lineage>
</organism>
<dbReference type="Proteomes" id="UP001482520">
    <property type="component" value="Unassembled WGS sequence"/>
</dbReference>
<feature type="binding site" evidence="7">
    <location>
        <position position="78"/>
    </location>
    <ligand>
        <name>substrate</name>
    </ligand>
</feature>
<feature type="binding site" evidence="7">
    <location>
        <position position="189"/>
    </location>
    <ligand>
        <name>substrate</name>
    </ligand>
</feature>
<comment type="caution">
    <text evidence="8">The sequence shown here is derived from an EMBL/GenBank/DDBJ whole genome shotgun (WGS) entry which is preliminary data.</text>
</comment>
<dbReference type="CDD" id="cd00515">
    <property type="entry name" value="HAM1"/>
    <property type="match status" value="1"/>
</dbReference>
<feature type="active site" description="Proton acceptor" evidence="7">
    <location>
        <position position="77"/>
    </location>
</feature>
<keyword evidence="3 7" id="KW-0547">Nucleotide-binding</keyword>
<dbReference type="Gene3D" id="3.90.950.10">
    <property type="match status" value="1"/>
</dbReference>
<dbReference type="GO" id="GO:0016787">
    <property type="term" value="F:hydrolase activity"/>
    <property type="evidence" value="ECO:0007669"/>
    <property type="project" value="UniProtKB-KW"/>
</dbReference>
<accession>A0ABV1P1K5</accession>
<dbReference type="PANTHER" id="PTHR11067">
    <property type="entry name" value="INOSINE TRIPHOSPHATE PYROPHOSPHATASE/HAM1 PROTEIN"/>
    <property type="match status" value="1"/>
</dbReference>
<comment type="cofactor">
    <cofactor evidence="7">
        <name>Mg(2+)</name>
        <dbReference type="ChEBI" id="CHEBI:18420"/>
    </cofactor>
    <text evidence="7">Binds 1 Mg(2+) ion per subunit.</text>
</comment>
<dbReference type="RefSeq" id="WP_193661437.1">
    <property type="nucleotide sequence ID" value="NZ_BAAAMM010000016.1"/>
</dbReference>
<name>A0ABV1P1K5_9ACTN</name>
<dbReference type="EC" id="3.6.1.66" evidence="7"/>
<keyword evidence="6 7" id="KW-0546">Nucleotide metabolism</keyword>
<dbReference type="EMBL" id="JBEGDP010000019">
    <property type="protein sequence ID" value="MEQ7848613.1"/>
    <property type="molecule type" value="Genomic_DNA"/>
</dbReference>
<dbReference type="InterPro" id="IPR029001">
    <property type="entry name" value="ITPase-like_fam"/>
</dbReference>
<protein>
    <recommendedName>
        <fullName evidence="7">dITP/XTP pyrophosphatase</fullName>
        <ecNumber evidence="7">3.6.1.66</ecNumber>
    </recommendedName>
    <alternativeName>
        <fullName evidence="7">Non-canonical purine NTP pyrophosphatase</fullName>
    </alternativeName>
    <alternativeName>
        <fullName evidence="7">Non-standard purine NTP pyrophosphatase</fullName>
    </alternativeName>
    <alternativeName>
        <fullName evidence="7">Nucleoside-triphosphate diphosphatase</fullName>
    </alternativeName>
    <alternativeName>
        <fullName evidence="7">Nucleoside-triphosphate pyrophosphatase</fullName>
        <shortName evidence="7">NTPase</shortName>
    </alternativeName>
</protein>
<dbReference type="HAMAP" id="MF_01405">
    <property type="entry name" value="Non_canon_purine_NTPase"/>
    <property type="match status" value="1"/>
</dbReference>
<comment type="function">
    <text evidence="7">Pyrophosphatase that catalyzes the hydrolysis of nucleoside triphosphates to their monophosphate derivatives, with a high preference for the non-canonical purine nucleotides XTP (xanthosine triphosphate), dITP (deoxyinosine triphosphate) and ITP. Seems to function as a house-cleaning enzyme that removes non-canonical purine nucleotides from the nucleotide pool, thus preventing their incorporation into DNA/RNA and avoiding chromosomal lesions.</text>
</comment>
<dbReference type="InterPro" id="IPR020922">
    <property type="entry name" value="dITP/XTP_pyrophosphatase"/>
</dbReference>
<keyword evidence="5 7" id="KW-0460">Magnesium</keyword>
<sequence length="212" mass="22677">MSTRIFLASRNRKKIEEMERILREHVPGVEVVGLDDLPALGVDYDEPVEDQPTFQGNALLKARAGLAATGLPSVADDSGLCVDALNGMPGVLSARWSGPRDGVAREEVDARNNALLLAQLSDVPDERRAARFACAVALCHPGGEQVVLGEMTGRVLREVRGEGGFGYDGLFEADDEPGRSTAELSREEKDAISHRGHALRALGPVLAATVVR</sequence>
<evidence type="ECO:0000256" key="4">
    <source>
        <dbReference type="ARBA" id="ARBA00022801"/>
    </source>
</evidence>
<comment type="subunit">
    <text evidence="7">Homodimer.</text>
</comment>
<feature type="binding site" evidence="7">
    <location>
        <begin position="194"/>
        <end position="195"/>
    </location>
    <ligand>
        <name>substrate</name>
    </ligand>
</feature>
<evidence type="ECO:0000256" key="6">
    <source>
        <dbReference type="ARBA" id="ARBA00023080"/>
    </source>
</evidence>
<comment type="catalytic activity">
    <reaction evidence="7">
        <text>XTP + H2O = XMP + diphosphate + H(+)</text>
        <dbReference type="Rhea" id="RHEA:28610"/>
        <dbReference type="ChEBI" id="CHEBI:15377"/>
        <dbReference type="ChEBI" id="CHEBI:15378"/>
        <dbReference type="ChEBI" id="CHEBI:33019"/>
        <dbReference type="ChEBI" id="CHEBI:57464"/>
        <dbReference type="ChEBI" id="CHEBI:61314"/>
        <dbReference type="EC" id="3.6.1.66"/>
    </reaction>
</comment>
<evidence type="ECO:0000256" key="7">
    <source>
        <dbReference type="HAMAP-Rule" id="MF_01405"/>
    </source>
</evidence>
<comment type="caution">
    <text evidence="7">Lacks conserved residue(s) required for the propagation of feature annotation.</text>
</comment>
<keyword evidence="2 7" id="KW-0479">Metal-binding</keyword>
<dbReference type="SUPFAM" id="SSF52972">
    <property type="entry name" value="ITPase-like"/>
    <property type="match status" value="1"/>
</dbReference>
<dbReference type="PANTHER" id="PTHR11067:SF9">
    <property type="entry name" value="INOSINE TRIPHOSPHATE PYROPHOSPHATASE"/>
    <property type="match status" value="1"/>
</dbReference>
<evidence type="ECO:0000313" key="8">
    <source>
        <dbReference type="EMBL" id="MEQ7848613.1"/>
    </source>
</evidence>
<feature type="binding site" evidence="7">
    <location>
        <position position="77"/>
    </location>
    <ligand>
        <name>Mg(2+)</name>
        <dbReference type="ChEBI" id="CHEBI:18420"/>
    </ligand>
</feature>
<evidence type="ECO:0000256" key="3">
    <source>
        <dbReference type="ARBA" id="ARBA00022741"/>
    </source>
</evidence>
<comment type="similarity">
    <text evidence="1 7">Belongs to the HAM1 NTPase family.</text>
</comment>
<comment type="catalytic activity">
    <reaction evidence="7">
        <text>ITP + H2O = IMP + diphosphate + H(+)</text>
        <dbReference type="Rhea" id="RHEA:29399"/>
        <dbReference type="ChEBI" id="CHEBI:15377"/>
        <dbReference type="ChEBI" id="CHEBI:15378"/>
        <dbReference type="ChEBI" id="CHEBI:33019"/>
        <dbReference type="ChEBI" id="CHEBI:58053"/>
        <dbReference type="ChEBI" id="CHEBI:61402"/>
        <dbReference type="EC" id="3.6.1.66"/>
    </reaction>
</comment>
<keyword evidence="9" id="KW-1185">Reference proteome</keyword>
<feature type="binding site" evidence="7">
    <location>
        <begin position="165"/>
        <end position="168"/>
    </location>
    <ligand>
        <name>substrate</name>
    </ligand>
</feature>